<dbReference type="EMBL" id="JASNVP010000014">
    <property type="protein sequence ID" value="MDK4327007.1"/>
    <property type="molecule type" value="Genomic_DNA"/>
</dbReference>
<protein>
    <submittedName>
        <fullName evidence="1">Uncharacterized protein</fullName>
    </submittedName>
</protein>
<dbReference type="AlphaFoldDB" id="A0AAP4F762"/>
<name>A0AAP4F762_9CORY</name>
<reference evidence="1" key="1">
    <citation type="submission" date="2023-05" db="EMBL/GenBank/DDBJ databases">
        <title>Metabolic capabilities are highly conserved among human nasal-associated Corynebacterium species in pangenomic analyses.</title>
        <authorList>
            <person name="Tran T.H."/>
            <person name="Roberts A.Q."/>
            <person name="Escapa I.F."/>
            <person name="Gao W."/>
            <person name="Conlan S."/>
            <person name="Kong H."/>
            <person name="Segre J.A."/>
            <person name="Kelly M.S."/>
            <person name="Lemon K.P."/>
        </authorList>
    </citation>
    <scope>NUCLEOTIDE SEQUENCE</scope>
    <source>
        <strain evidence="1">KPL2654</strain>
    </source>
</reference>
<gene>
    <name evidence="1" type="ORF">QPX54_10900</name>
</gene>
<evidence type="ECO:0000313" key="2">
    <source>
        <dbReference type="Proteomes" id="UP001226160"/>
    </source>
</evidence>
<dbReference type="Proteomes" id="UP001226160">
    <property type="component" value="Unassembled WGS sequence"/>
</dbReference>
<organism evidence="1 2">
    <name type="scientific">Corynebacterium propinquum</name>
    <dbReference type="NCBI Taxonomy" id="43769"/>
    <lineage>
        <taxon>Bacteria</taxon>
        <taxon>Bacillati</taxon>
        <taxon>Actinomycetota</taxon>
        <taxon>Actinomycetes</taxon>
        <taxon>Mycobacteriales</taxon>
        <taxon>Corynebacteriaceae</taxon>
        <taxon>Corynebacterium</taxon>
    </lineage>
</organism>
<sequence length="136" mass="14968">MEHRVWLEKITDDSVLAISKSIGVANSTLVAQLNKQKISADNVVKIAEHYDLHPVGALVDTGYIHEKWARTVDPVQALREVTEDQLADELLRRMKLGQNSGALKQPVDELVARRGLDFDQAVADSSAAEPEPGSQE</sequence>
<accession>A0AAP4F762</accession>
<comment type="caution">
    <text evidence="1">The sequence shown here is derived from an EMBL/GenBank/DDBJ whole genome shotgun (WGS) entry which is preliminary data.</text>
</comment>
<dbReference type="RefSeq" id="WP_126843659.1">
    <property type="nucleotide sequence ID" value="NZ_CP100361.1"/>
</dbReference>
<evidence type="ECO:0000313" key="1">
    <source>
        <dbReference type="EMBL" id="MDK4327007.1"/>
    </source>
</evidence>
<proteinExistence type="predicted"/>